<gene>
    <name evidence="1" type="ORF">II3_05715</name>
</gene>
<sequence>MKNIQEKKVTASQLQEAVGQTILELTEWIQSVCRDSSVNELDRLSEIVTATSELYKSFKH</sequence>
<dbReference type="Proteomes" id="UP000006997">
    <property type="component" value="Unassembled WGS sequence"/>
</dbReference>
<dbReference type="EMBL" id="AHEN01000068">
    <property type="protein sequence ID" value="EJQ90030.1"/>
    <property type="molecule type" value="Genomic_DNA"/>
</dbReference>
<name>J8ENC0_BACCE</name>
<accession>J8ENC0</accession>
<dbReference type="RefSeq" id="WP_002162391.1">
    <property type="nucleotide sequence ID" value="NZ_JH792117.1"/>
</dbReference>
<protein>
    <submittedName>
        <fullName evidence="1">Uncharacterized protein</fullName>
    </submittedName>
</protein>
<dbReference type="PATRIC" id="fig|1053219.3.peg.5845"/>
<reference evidence="1 2" key="1">
    <citation type="submission" date="2012-04" db="EMBL/GenBank/DDBJ databases">
        <title>The Genome Sequence of Bacillus cereus MC67.</title>
        <authorList>
            <consortium name="The Broad Institute Genome Sequencing Platform"/>
            <consortium name="The Broad Institute Genome Sequencing Center for Infectious Disease"/>
            <person name="Feldgarden M."/>
            <person name="Van der Auwera G.A."/>
            <person name="Mahillon J."/>
            <person name="Duprez V."/>
            <person name="Timmery S."/>
            <person name="Mattelet C."/>
            <person name="Dierick K."/>
            <person name="Sun M."/>
            <person name="Yu Z."/>
            <person name="Zhu L."/>
            <person name="Hu X."/>
            <person name="Shank E.B."/>
            <person name="Swiecicka I."/>
            <person name="Hansen B.M."/>
            <person name="Andrup L."/>
            <person name="Young S.K."/>
            <person name="Zeng Q."/>
            <person name="Gargeya S."/>
            <person name="Fitzgerald M."/>
            <person name="Haas B."/>
            <person name="Abouelleil A."/>
            <person name="Alvarado L."/>
            <person name="Arachchi H.M."/>
            <person name="Berlin A."/>
            <person name="Chapman S.B."/>
            <person name="Goldberg J."/>
            <person name="Griggs A."/>
            <person name="Gujja S."/>
            <person name="Hansen M."/>
            <person name="Howarth C."/>
            <person name="Imamovic A."/>
            <person name="Larimer J."/>
            <person name="McCowen C."/>
            <person name="Montmayeur A."/>
            <person name="Murphy C."/>
            <person name="Neiman D."/>
            <person name="Pearson M."/>
            <person name="Priest M."/>
            <person name="Roberts A."/>
            <person name="Saif S."/>
            <person name="Shea T."/>
            <person name="Sisk P."/>
            <person name="Sykes S."/>
            <person name="Wortman J."/>
            <person name="Nusbaum C."/>
            <person name="Birren B."/>
        </authorList>
    </citation>
    <scope>NUCLEOTIDE SEQUENCE [LARGE SCALE GENOMIC DNA]</scope>
    <source>
        <strain evidence="1 2">MC67</strain>
    </source>
</reference>
<proteinExistence type="predicted"/>
<evidence type="ECO:0000313" key="2">
    <source>
        <dbReference type="Proteomes" id="UP000006997"/>
    </source>
</evidence>
<organism evidence="1 2">
    <name type="scientific">Bacillus cereus MC67</name>
    <dbReference type="NCBI Taxonomy" id="1053219"/>
    <lineage>
        <taxon>Bacteria</taxon>
        <taxon>Bacillati</taxon>
        <taxon>Bacillota</taxon>
        <taxon>Bacilli</taxon>
        <taxon>Bacillales</taxon>
        <taxon>Bacillaceae</taxon>
        <taxon>Bacillus</taxon>
        <taxon>Bacillus cereus group</taxon>
    </lineage>
</organism>
<dbReference type="AlphaFoldDB" id="J8ENC0"/>
<dbReference type="HOGENOM" id="CLU_2931295_0_0_9"/>
<evidence type="ECO:0000313" key="1">
    <source>
        <dbReference type="EMBL" id="EJQ90030.1"/>
    </source>
</evidence>
<comment type="caution">
    <text evidence="1">The sequence shown here is derived from an EMBL/GenBank/DDBJ whole genome shotgun (WGS) entry which is preliminary data.</text>
</comment>